<dbReference type="HOGENOM" id="CLU_1109629_0_0_9"/>
<feature type="transmembrane region" description="Helical" evidence="1">
    <location>
        <begin position="52"/>
        <end position="75"/>
    </location>
</feature>
<dbReference type="STRING" id="862517.HMPREF9225_1271"/>
<gene>
    <name evidence="2" type="ORF">HMPREF9225_1271</name>
</gene>
<sequence>MKKAGLNMKSLERKKYKRLGINFLIIIVFIAQMVMVTGVTHSKSFAEGKFPLAYILDTYLFISLLLNPILISSLVKKVIEIEEKNKMWQMQIILGEKINSILLNKFKNLSFKLVFLQIIESAVFILLAMKSKHFDFNSEMILRFAVVNLTALIINLFFLGLFMIIEMKTTKVYSLSFISIIGGLTGIITMLTSNILSYVNPFAFMASLLNISYVKEGDKFIQVLNPINYYTLIIAIILLILTTIYLKTMKSYNLYKD</sequence>
<keyword evidence="1" id="KW-0812">Transmembrane</keyword>
<feature type="transmembrane region" description="Helical" evidence="1">
    <location>
        <begin position="109"/>
        <end position="129"/>
    </location>
</feature>
<evidence type="ECO:0008006" key="4">
    <source>
        <dbReference type="Google" id="ProtNLM"/>
    </source>
</evidence>
<dbReference type="AlphaFoldDB" id="E0NM82"/>
<feature type="transmembrane region" description="Helical" evidence="1">
    <location>
        <begin position="227"/>
        <end position="246"/>
    </location>
</feature>
<reference evidence="2 3" key="1">
    <citation type="submission" date="2010-07" db="EMBL/GenBank/DDBJ databases">
        <authorList>
            <person name="Muzny D."/>
            <person name="Qin X."/>
            <person name="Deng J."/>
            <person name="Jiang H."/>
            <person name="Liu Y."/>
            <person name="Qu J."/>
            <person name="Song X.-Z."/>
            <person name="Zhang L."/>
            <person name="Thornton R."/>
            <person name="Coyle M."/>
            <person name="Francisco L."/>
            <person name="Jackson L."/>
            <person name="Javaid M."/>
            <person name="Korchina V."/>
            <person name="Kovar C."/>
            <person name="Mata R."/>
            <person name="Mathew T."/>
            <person name="Ngo R."/>
            <person name="Nguyen L."/>
            <person name="Nguyen N."/>
            <person name="Okwuonu G."/>
            <person name="Ongeri F."/>
            <person name="Pham C."/>
            <person name="Simmons D."/>
            <person name="Wilczek-Boney K."/>
            <person name="Hale W."/>
            <person name="Jakkamsetti A."/>
            <person name="Pham P."/>
            <person name="Ruth R."/>
            <person name="San Lucas F."/>
            <person name="Warren J."/>
            <person name="Zhang J."/>
            <person name="Zhao Z."/>
            <person name="Zhou C."/>
            <person name="Zhu D."/>
            <person name="Lee S."/>
            <person name="Bess C."/>
            <person name="Blankenburg K."/>
            <person name="Forbes L."/>
            <person name="Fu Q."/>
            <person name="Gubbala S."/>
            <person name="Hirani K."/>
            <person name="Jayaseelan J.C."/>
            <person name="Lara F."/>
            <person name="Munidasa M."/>
            <person name="Palculict T."/>
            <person name="Patil S."/>
            <person name="Pu L.-L."/>
            <person name="Saada N."/>
            <person name="Tang L."/>
            <person name="Weissenberger G."/>
            <person name="Zhu Y."/>
            <person name="Hemphill L."/>
            <person name="Shang Y."/>
            <person name="Youmans B."/>
            <person name="Ayvaz T."/>
            <person name="Ross M."/>
            <person name="Santibanez J."/>
            <person name="Aqrawi P."/>
            <person name="Gross S."/>
            <person name="Joshi V."/>
            <person name="Fowler G."/>
            <person name="Nazareth L."/>
            <person name="Reid J."/>
            <person name="Worley K."/>
            <person name="Petrosino J."/>
            <person name="Highlander S."/>
            <person name="Gibbs R."/>
        </authorList>
    </citation>
    <scope>NUCLEOTIDE SEQUENCE [LARGE SCALE GENOMIC DNA]</scope>
    <source>
        <strain evidence="2 3">ATCC BAA-1640</strain>
    </source>
</reference>
<evidence type="ECO:0000313" key="2">
    <source>
        <dbReference type="EMBL" id="EFM25137.1"/>
    </source>
</evidence>
<dbReference type="eggNOG" id="ENOG502ZA0E">
    <property type="taxonomic scope" value="Bacteria"/>
</dbReference>
<dbReference type="EMBL" id="AEEH01000044">
    <property type="protein sequence ID" value="EFM25137.1"/>
    <property type="molecule type" value="Genomic_DNA"/>
</dbReference>
<comment type="caution">
    <text evidence="2">The sequence shown here is derived from an EMBL/GenBank/DDBJ whole genome shotgun (WGS) entry which is preliminary data.</text>
</comment>
<feature type="transmembrane region" description="Helical" evidence="1">
    <location>
        <begin position="177"/>
        <end position="199"/>
    </location>
</feature>
<feature type="transmembrane region" description="Helical" evidence="1">
    <location>
        <begin position="21"/>
        <end position="40"/>
    </location>
</feature>
<dbReference type="Proteomes" id="UP000003280">
    <property type="component" value="Unassembled WGS sequence"/>
</dbReference>
<keyword evidence="3" id="KW-1185">Reference proteome</keyword>
<evidence type="ECO:0000256" key="1">
    <source>
        <dbReference type="SAM" id="Phobius"/>
    </source>
</evidence>
<proteinExistence type="predicted"/>
<name>E0NM82_9FIRM</name>
<accession>E0NM82</accession>
<evidence type="ECO:0000313" key="3">
    <source>
        <dbReference type="Proteomes" id="UP000003280"/>
    </source>
</evidence>
<keyword evidence="1" id="KW-1133">Transmembrane helix</keyword>
<feature type="transmembrane region" description="Helical" evidence="1">
    <location>
        <begin position="141"/>
        <end position="165"/>
    </location>
</feature>
<protein>
    <recommendedName>
        <fullName evidence="4">ABC-2 type transporter</fullName>
    </recommendedName>
</protein>
<organism evidence="2 3">
    <name type="scientific">Peptoniphilus duerdenii ATCC BAA-1640</name>
    <dbReference type="NCBI Taxonomy" id="862517"/>
    <lineage>
        <taxon>Bacteria</taxon>
        <taxon>Bacillati</taxon>
        <taxon>Bacillota</taxon>
        <taxon>Tissierellia</taxon>
        <taxon>Tissierellales</taxon>
        <taxon>Peptoniphilaceae</taxon>
        <taxon>Peptoniphilus</taxon>
    </lineage>
</organism>
<keyword evidence="1" id="KW-0472">Membrane</keyword>